<keyword evidence="2" id="KW-0238">DNA-binding</keyword>
<dbReference type="EMBL" id="BMWS01000005">
    <property type="protein sequence ID" value="GGX10222.1"/>
    <property type="molecule type" value="Genomic_DNA"/>
</dbReference>
<evidence type="ECO:0000256" key="1">
    <source>
        <dbReference type="ARBA" id="ARBA00023015"/>
    </source>
</evidence>
<dbReference type="Proteomes" id="UP000601108">
    <property type="component" value="Unassembled WGS sequence"/>
</dbReference>
<dbReference type="InterPro" id="IPR003313">
    <property type="entry name" value="AraC-bd"/>
</dbReference>
<dbReference type="InterPro" id="IPR018060">
    <property type="entry name" value="HTH_AraC"/>
</dbReference>
<keyword evidence="6" id="KW-1185">Reference proteome</keyword>
<dbReference type="AlphaFoldDB" id="A0A918JU85"/>
<evidence type="ECO:0000259" key="4">
    <source>
        <dbReference type="PROSITE" id="PS01124"/>
    </source>
</evidence>
<dbReference type="Pfam" id="PF02311">
    <property type="entry name" value="AraC_binding"/>
    <property type="match status" value="1"/>
</dbReference>
<dbReference type="SUPFAM" id="SSF51215">
    <property type="entry name" value="Regulatory protein AraC"/>
    <property type="match status" value="1"/>
</dbReference>
<comment type="caution">
    <text evidence="5">The sequence shown here is derived from an EMBL/GenBank/DDBJ whole genome shotgun (WGS) entry which is preliminary data.</text>
</comment>
<dbReference type="InterPro" id="IPR018062">
    <property type="entry name" value="HTH_AraC-typ_CS"/>
</dbReference>
<dbReference type="GO" id="GO:0003700">
    <property type="term" value="F:DNA-binding transcription factor activity"/>
    <property type="evidence" value="ECO:0007669"/>
    <property type="project" value="InterPro"/>
</dbReference>
<dbReference type="PROSITE" id="PS00041">
    <property type="entry name" value="HTH_ARAC_FAMILY_1"/>
    <property type="match status" value="1"/>
</dbReference>
<name>A0A918JU85_9FLAO</name>
<evidence type="ECO:0000256" key="2">
    <source>
        <dbReference type="ARBA" id="ARBA00023125"/>
    </source>
</evidence>
<dbReference type="InterPro" id="IPR037923">
    <property type="entry name" value="HTH-like"/>
</dbReference>
<keyword evidence="1" id="KW-0805">Transcription regulation</keyword>
<dbReference type="Gene3D" id="2.60.120.10">
    <property type="entry name" value="Jelly Rolls"/>
    <property type="match status" value="1"/>
</dbReference>
<dbReference type="PRINTS" id="PR00032">
    <property type="entry name" value="HTHARAC"/>
</dbReference>
<dbReference type="PROSITE" id="PS01124">
    <property type="entry name" value="HTH_ARAC_FAMILY_2"/>
    <property type="match status" value="1"/>
</dbReference>
<keyword evidence="3" id="KW-0804">Transcription</keyword>
<accession>A0A918JU85</accession>
<dbReference type="SUPFAM" id="SSF46689">
    <property type="entry name" value="Homeodomain-like"/>
    <property type="match status" value="1"/>
</dbReference>
<reference evidence="5 6" key="1">
    <citation type="journal article" date="2014" name="Int. J. Syst. Evol. Microbiol.">
        <title>Complete genome sequence of Corynebacterium casei LMG S-19264T (=DSM 44701T), isolated from a smear-ripened cheese.</title>
        <authorList>
            <consortium name="US DOE Joint Genome Institute (JGI-PGF)"/>
            <person name="Walter F."/>
            <person name="Albersmeier A."/>
            <person name="Kalinowski J."/>
            <person name="Ruckert C."/>
        </authorList>
    </citation>
    <scope>NUCLEOTIDE SEQUENCE [LARGE SCALE GENOMIC DNA]</scope>
    <source>
        <strain evidence="5 6">KCTC 12285</strain>
    </source>
</reference>
<evidence type="ECO:0000256" key="3">
    <source>
        <dbReference type="ARBA" id="ARBA00023163"/>
    </source>
</evidence>
<dbReference type="GO" id="GO:0043565">
    <property type="term" value="F:sequence-specific DNA binding"/>
    <property type="evidence" value="ECO:0007669"/>
    <property type="project" value="InterPro"/>
</dbReference>
<dbReference type="InterPro" id="IPR014710">
    <property type="entry name" value="RmlC-like_jellyroll"/>
</dbReference>
<sequence length="292" mass="35174">MLKKMFMNRYTLHETFVVHQYSIDEWEAKPHNHNYFEIIFIEQGKGYHTINGIRFPYKENNIFLLAPEDTHHFEIEKRTNFTYFKFTELLFSSKINLPDRKYWLQRIEQLLHHPNIIPGDAISHEGDRNIIWDIHNLVLEEFKNEKIYYQEIISNAISTILSIIVRNISEKYNPKKKETPASYNKIDLILSHIRQNAYDNDRTKINFLADKFNMSQSSISTYFKRKTGESIHQYVTKYKMKLVEYRLQHTEFTIAEIAYQLGYTDESHLTKTFKKHFEMSPKQYRKELAINN</sequence>
<dbReference type="PANTHER" id="PTHR43280">
    <property type="entry name" value="ARAC-FAMILY TRANSCRIPTIONAL REGULATOR"/>
    <property type="match status" value="1"/>
</dbReference>
<dbReference type="InterPro" id="IPR009057">
    <property type="entry name" value="Homeodomain-like_sf"/>
</dbReference>
<protein>
    <submittedName>
        <fullName evidence="5">Transcription regulator</fullName>
    </submittedName>
</protein>
<evidence type="ECO:0000313" key="5">
    <source>
        <dbReference type="EMBL" id="GGX10222.1"/>
    </source>
</evidence>
<feature type="domain" description="HTH araC/xylS-type" evidence="4">
    <location>
        <begin position="187"/>
        <end position="287"/>
    </location>
</feature>
<proteinExistence type="predicted"/>
<organism evidence="5 6">
    <name type="scientific">Aquimarina muelleri</name>
    <dbReference type="NCBI Taxonomy" id="279356"/>
    <lineage>
        <taxon>Bacteria</taxon>
        <taxon>Pseudomonadati</taxon>
        <taxon>Bacteroidota</taxon>
        <taxon>Flavobacteriia</taxon>
        <taxon>Flavobacteriales</taxon>
        <taxon>Flavobacteriaceae</taxon>
        <taxon>Aquimarina</taxon>
    </lineage>
</organism>
<dbReference type="Pfam" id="PF12833">
    <property type="entry name" value="HTH_18"/>
    <property type="match status" value="1"/>
</dbReference>
<dbReference type="SMART" id="SM00342">
    <property type="entry name" value="HTH_ARAC"/>
    <property type="match status" value="1"/>
</dbReference>
<dbReference type="Gene3D" id="1.10.10.60">
    <property type="entry name" value="Homeodomain-like"/>
    <property type="match status" value="2"/>
</dbReference>
<gene>
    <name evidence="5" type="ORF">GCM10007384_09930</name>
</gene>
<dbReference type="PANTHER" id="PTHR43280:SF28">
    <property type="entry name" value="HTH-TYPE TRANSCRIPTIONAL ACTIVATOR RHAS"/>
    <property type="match status" value="1"/>
</dbReference>
<dbReference type="InterPro" id="IPR020449">
    <property type="entry name" value="Tscrpt_reg_AraC-type_HTH"/>
</dbReference>
<evidence type="ECO:0000313" key="6">
    <source>
        <dbReference type="Proteomes" id="UP000601108"/>
    </source>
</evidence>